<feature type="region of interest" description="Disordered" evidence="1">
    <location>
        <begin position="1"/>
        <end position="41"/>
    </location>
</feature>
<name>A0ABZ1V4Y4_9ACTN</name>
<organism evidence="2 3">
    <name type="scientific">Streptomyces griseoaurantiacus</name>
    <dbReference type="NCBI Taxonomy" id="68213"/>
    <lineage>
        <taxon>Bacteria</taxon>
        <taxon>Bacillati</taxon>
        <taxon>Actinomycetota</taxon>
        <taxon>Actinomycetes</taxon>
        <taxon>Kitasatosporales</taxon>
        <taxon>Streptomycetaceae</taxon>
        <taxon>Streptomyces</taxon>
        <taxon>Streptomyces aurantiacus group</taxon>
    </lineage>
</organism>
<evidence type="ECO:0000256" key="1">
    <source>
        <dbReference type="SAM" id="MobiDB-lite"/>
    </source>
</evidence>
<feature type="compositionally biased region" description="Polar residues" evidence="1">
    <location>
        <begin position="1"/>
        <end position="16"/>
    </location>
</feature>
<gene>
    <name evidence="2" type="ORF">OHN36_13270</name>
</gene>
<feature type="compositionally biased region" description="Basic residues" evidence="1">
    <location>
        <begin position="23"/>
        <end position="34"/>
    </location>
</feature>
<keyword evidence="3" id="KW-1185">Reference proteome</keyword>
<feature type="region of interest" description="Disordered" evidence="1">
    <location>
        <begin position="115"/>
        <end position="197"/>
    </location>
</feature>
<sequence length="320" mass="34734">MGTRNPSAPPRSQSADTADKPPSRAHWHPGRRPGPRAFGVTHENTRHTSRFTVIGNHLAQHPELSLVAIALAVHIQSLPSNALVDIKTLATRFPEGRTRIAAGLRELEAHGYLRRERERTPSGRVITRTVSCNQPGASRRHAPTRTTPPEPPPPLPQPQPESAGAPDATTTSEPHPPRGKRKPHPLPPVPRPPCHSPAMLETATEFLCGLRRHDPRLVFSACDTAHLAPGVVAWMQYDVPLSAVRTALTADLPPEHDLRRPAALLAHRLTALLPPPPPVRAPAGPPPQRHPLHNCDGCDRAFRAPEPGRCGDCRAAAVRL</sequence>
<proteinExistence type="predicted"/>
<evidence type="ECO:0000313" key="2">
    <source>
        <dbReference type="EMBL" id="WUR38098.1"/>
    </source>
</evidence>
<evidence type="ECO:0000313" key="3">
    <source>
        <dbReference type="Proteomes" id="UP001432161"/>
    </source>
</evidence>
<dbReference type="Proteomes" id="UP001432161">
    <property type="component" value="Chromosome"/>
</dbReference>
<protein>
    <submittedName>
        <fullName evidence="2">Helix-turn-helix domain-containing protein</fullName>
    </submittedName>
</protein>
<feature type="compositionally biased region" description="Pro residues" evidence="1">
    <location>
        <begin position="146"/>
        <end position="159"/>
    </location>
</feature>
<reference evidence="2" key="1">
    <citation type="submission" date="2022-10" db="EMBL/GenBank/DDBJ databases">
        <title>The complete genomes of actinobacterial strains from the NBC collection.</title>
        <authorList>
            <person name="Joergensen T.S."/>
            <person name="Alvarez Arevalo M."/>
            <person name="Sterndorff E.B."/>
            <person name="Faurdal D."/>
            <person name="Vuksanovic O."/>
            <person name="Mourched A.-S."/>
            <person name="Charusanti P."/>
            <person name="Shaw S."/>
            <person name="Blin K."/>
            <person name="Weber T."/>
        </authorList>
    </citation>
    <scope>NUCLEOTIDE SEQUENCE</scope>
    <source>
        <strain evidence="2">NBC_00489</strain>
    </source>
</reference>
<accession>A0ABZ1V4Y4</accession>
<dbReference type="EMBL" id="CP108330">
    <property type="protein sequence ID" value="WUR38098.1"/>
    <property type="molecule type" value="Genomic_DNA"/>
</dbReference>
<feature type="compositionally biased region" description="Pro residues" evidence="1">
    <location>
        <begin position="185"/>
        <end position="195"/>
    </location>
</feature>